<comment type="caution">
    <text evidence="1">The sequence shown here is derived from an EMBL/GenBank/DDBJ whole genome shotgun (WGS) entry which is preliminary data.</text>
</comment>
<gene>
    <name evidence="1" type="ORF">OE647_02040</name>
</gene>
<dbReference type="RefSeq" id="WP_263719965.1">
    <property type="nucleotide sequence ID" value="NZ_JAOWLA010000002.1"/>
</dbReference>
<keyword evidence="2" id="KW-1185">Reference proteome</keyword>
<dbReference type="SUPFAM" id="SSF51556">
    <property type="entry name" value="Metallo-dependent hydrolases"/>
    <property type="match status" value="1"/>
</dbReference>
<evidence type="ECO:0000313" key="2">
    <source>
        <dbReference type="Proteomes" id="UP001652503"/>
    </source>
</evidence>
<dbReference type="PANTHER" id="PTHR11647">
    <property type="entry name" value="HYDRANTOINASE/DIHYDROPYRIMIDINASE FAMILY MEMBER"/>
    <property type="match status" value="1"/>
</dbReference>
<sequence length="583" mass="62972">MLAKPGGAASRKEEFAKGALKTIVRLALKPSIEAEIDMETLMKKQRYILTGTFLLSVMCSVPALAQDYDLVINNGRVMDPETLYDDIANVGIKDGRIAAITKDALTGAETVDATGHIVAPGFIDTHFHWQTPIGYRVGLRDGLTSGMDFEAGCAGSYVAAWYEARAGVTQANYGCAVSHELARAMVLDGSTGDFLINGPIAALETRKKSGWSVTRPTLEQGNAILEEIDKGLQAGAPGIGSTVGYMREGVSSREMFEVQKVGARYGRPTGAHTRYTLGTDTTENNGAQELIANALALGAPAIVLHFNNPGWRLAQQMIVGLQEQGHNIWGEIYPYAAGSTTLNASFLQPESWVEQLGNRYEDTVQDPVTGDFYTLETFKTDMAANPTKPIVVFKMPEEDAPKWLTLKGVTVASDALPPEPLFGPWDIPLDQLGNTHPRAAGTRGITIRLGRENNIPMMQLISILSYNAAKHLGDTGLKAMQERGRIQTGMVADIVVFDPERFTDNSTYDKGAVPSTGMKAVIVNGQVTLRDDKVLPVFAGQPIRFDPEDKPRFVPVSVEAWNAEFSTGMPSDFTGAFPANGGN</sequence>
<proteinExistence type="predicted"/>
<dbReference type="InterPro" id="IPR050378">
    <property type="entry name" value="Metallo-dep_Hydrolases_sf"/>
</dbReference>
<dbReference type="InterPro" id="IPR032466">
    <property type="entry name" value="Metal_Hydrolase"/>
</dbReference>
<reference evidence="1 2" key="1">
    <citation type="submission" date="2022-10" db="EMBL/GenBank/DDBJ databases">
        <title>Defluviimonas sp. nov., isolated from ocean surface water.</title>
        <authorList>
            <person name="He W."/>
            <person name="Wang L."/>
            <person name="Zhang D.-F."/>
        </authorList>
    </citation>
    <scope>NUCLEOTIDE SEQUENCE [LARGE SCALE GENOMIC DNA]</scope>
    <source>
        <strain evidence="1 2">WL0075</strain>
    </source>
</reference>
<dbReference type="Gene3D" id="2.30.40.10">
    <property type="entry name" value="Urease, subunit C, domain 1"/>
    <property type="match status" value="1"/>
</dbReference>
<evidence type="ECO:0000313" key="1">
    <source>
        <dbReference type="EMBL" id="MCV2863515.1"/>
    </source>
</evidence>
<dbReference type="SUPFAM" id="SSF51338">
    <property type="entry name" value="Composite domain of metallo-dependent hydrolases"/>
    <property type="match status" value="1"/>
</dbReference>
<accession>A0ABT2YXG4</accession>
<protein>
    <submittedName>
        <fullName evidence="1">Aminoacylase</fullName>
    </submittedName>
</protein>
<dbReference type="InterPro" id="IPR011059">
    <property type="entry name" value="Metal-dep_hydrolase_composite"/>
</dbReference>
<name>A0ABT2YXG4_9RHOB</name>
<dbReference type="EMBL" id="JAOWLA010000002">
    <property type="protein sequence ID" value="MCV2863515.1"/>
    <property type="molecule type" value="Genomic_DNA"/>
</dbReference>
<dbReference type="InterPro" id="IPR023100">
    <property type="entry name" value="D-aminoacylase_insert_dom_sf"/>
</dbReference>
<organism evidence="1 2">
    <name type="scientific">Albidovulum sediminicola</name>
    <dbReference type="NCBI Taxonomy" id="2984331"/>
    <lineage>
        <taxon>Bacteria</taxon>
        <taxon>Pseudomonadati</taxon>
        <taxon>Pseudomonadota</taxon>
        <taxon>Alphaproteobacteria</taxon>
        <taxon>Rhodobacterales</taxon>
        <taxon>Paracoccaceae</taxon>
        <taxon>Albidovulum</taxon>
    </lineage>
</organism>
<dbReference type="PANTHER" id="PTHR11647:SF1">
    <property type="entry name" value="COLLAPSIN RESPONSE MEDIATOR PROTEIN"/>
    <property type="match status" value="1"/>
</dbReference>
<dbReference type="Gene3D" id="3.30.1490.130">
    <property type="entry name" value="D-aminoacylase. Domain 3"/>
    <property type="match status" value="1"/>
</dbReference>
<dbReference type="Proteomes" id="UP001652503">
    <property type="component" value="Unassembled WGS sequence"/>
</dbReference>
<dbReference type="Gene3D" id="3.20.20.140">
    <property type="entry name" value="Metal-dependent hydrolases"/>
    <property type="match status" value="1"/>
</dbReference>